<dbReference type="GO" id="GO:0016301">
    <property type="term" value="F:kinase activity"/>
    <property type="evidence" value="ECO:0007669"/>
    <property type="project" value="UniProtKB-KW"/>
</dbReference>
<dbReference type="Pfam" id="PF17042">
    <property type="entry name" value="NBD_C"/>
    <property type="match status" value="1"/>
</dbReference>
<name>A0AAW9TN99_RHIML</name>
<keyword evidence="6" id="KW-0119">Carbohydrate metabolism</keyword>
<evidence type="ECO:0000259" key="8">
    <source>
        <dbReference type="Pfam" id="PF17042"/>
    </source>
</evidence>
<dbReference type="EMBL" id="WISR01000146">
    <property type="protein sequence ID" value="MQW34086.1"/>
    <property type="molecule type" value="Genomic_DNA"/>
</dbReference>
<sequence length="343" mass="35573">MLVILADDLTGALDSAAPFAGRGLRTEVALALDSVDAALADAPDILVVNVKSREVSADEARKATSDVLKHIPESARIFKKVDSRLKGNIEAELDATPFARAVVAPAIPDFGRIVVDGHVRGFGVEAPIPVAERFGRHAGRTLIPDTMSRTDMLAALASAEAAGCDLMIGARGLADALAHLMTDSETLPLIPLPRQPILIVVGSRDPITVEQVDVLRENHPTEYVPAAGGRVQQPSAPATGTVTIIQATEGVTPLGPAEVSANLADSVVPAFTGGAATLLLTGGATAEAVLERMGVSRFRLLGECMPGIALAFADGRYIITKSGGFGGPDTLSDIARQIMGEAR</sequence>
<dbReference type="Pfam" id="PF07005">
    <property type="entry name" value="SBD_N"/>
    <property type="match status" value="1"/>
</dbReference>
<dbReference type="AlphaFoldDB" id="A0AAW9TN99"/>
<accession>A0AAW9TN99</accession>
<keyword evidence="4 9" id="KW-0418">Kinase</keyword>
<dbReference type="Proteomes" id="UP000429484">
    <property type="component" value="Unassembled WGS sequence"/>
</dbReference>
<keyword evidence="2" id="KW-0808">Transferase</keyword>
<keyword evidence="3" id="KW-0547">Nucleotide-binding</keyword>
<comment type="similarity">
    <text evidence="1">Belongs to the four-carbon acid sugar kinase family.</text>
</comment>
<evidence type="ECO:0000256" key="3">
    <source>
        <dbReference type="ARBA" id="ARBA00022741"/>
    </source>
</evidence>
<comment type="caution">
    <text evidence="9">The sequence shown here is derived from an EMBL/GenBank/DDBJ whole genome shotgun (WGS) entry which is preliminary data.</text>
</comment>
<evidence type="ECO:0000256" key="1">
    <source>
        <dbReference type="ARBA" id="ARBA00005715"/>
    </source>
</evidence>
<dbReference type="Gene3D" id="3.40.50.10840">
    <property type="entry name" value="Putative sugar-binding, N-terminal domain"/>
    <property type="match status" value="1"/>
</dbReference>
<keyword evidence="5" id="KW-0067">ATP-binding</keyword>
<dbReference type="GO" id="GO:0005524">
    <property type="term" value="F:ATP binding"/>
    <property type="evidence" value="ECO:0007669"/>
    <property type="project" value="UniProtKB-KW"/>
</dbReference>
<evidence type="ECO:0000256" key="4">
    <source>
        <dbReference type="ARBA" id="ARBA00022777"/>
    </source>
</evidence>
<reference evidence="9 10" key="1">
    <citation type="journal article" date="2013" name="Genome Biol.">
        <title>Comparative genomics of the core and accessory genomes of 48 Sinorhizobium strains comprising five genospecies.</title>
        <authorList>
            <person name="Sugawara M."/>
            <person name="Epstein B."/>
            <person name="Badgley B.D."/>
            <person name="Unno T."/>
            <person name="Xu L."/>
            <person name="Reese J."/>
            <person name="Gyaneshwar P."/>
            <person name="Denny R."/>
            <person name="Mudge J."/>
            <person name="Bharti A.K."/>
            <person name="Farmer A.D."/>
            <person name="May G.D."/>
            <person name="Woodward J.E."/>
            <person name="Medigue C."/>
            <person name="Vallenet D."/>
            <person name="Lajus A."/>
            <person name="Rouy Z."/>
            <person name="Martinez-Vaz B."/>
            <person name="Tiffin P."/>
            <person name="Young N.D."/>
            <person name="Sadowsky M.J."/>
        </authorList>
    </citation>
    <scope>NUCLEOTIDE SEQUENCE [LARGE SCALE GENOMIC DNA]</scope>
    <source>
        <strain evidence="9 10">N6B1</strain>
    </source>
</reference>
<gene>
    <name evidence="9" type="ORF">GHK53_15165</name>
</gene>
<evidence type="ECO:0000256" key="5">
    <source>
        <dbReference type="ARBA" id="ARBA00022840"/>
    </source>
</evidence>
<evidence type="ECO:0000256" key="6">
    <source>
        <dbReference type="ARBA" id="ARBA00023277"/>
    </source>
</evidence>
<dbReference type="InterPro" id="IPR037051">
    <property type="entry name" value="4-carb_acid_sugar_kinase_N_sf"/>
</dbReference>
<protein>
    <submittedName>
        <fullName evidence="9">Four-carbon acid sugar kinase family protein</fullName>
    </submittedName>
</protein>
<feature type="domain" description="Four-carbon acid sugar kinase nucleotide binding" evidence="8">
    <location>
        <begin position="243"/>
        <end position="331"/>
    </location>
</feature>
<dbReference type="InterPro" id="IPR042213">
    <property type="entry name" value="NBD_C_sf"/>
</dbReference>
<dbReference type="InterPro" id="IPR010737">
    <property type="entry name" value="4-carb_acid_sugar_kinase_N"/>
</dbReference>
<feature type="domain" description="Four-carbon acid sugar kinase N-terminal" evidence="7">
    <location>
        <begin position="2"/>
        <end position="119"/>
    </location>
</feature>
<evidence type="ECO:0000259" key="7">
    <source>
        <dbReference type="Pfam" id="PF07005"/>
    </source>
</evidence>
<evidence type="ECO:0000313" key="10">
    <source>
        <dbReference type="Proteomes" id="UP000429484"/>
    </source>
</evidence>
<dbReference type="SUPFAM" id="SSF142764">
    <property type="entry name" value="YgbK-like"/>
    <property type="match status" value="1"/>
</dbReference>
<proteinExistence type="inferred from homology"/>
<evidence type="ECO:0000313" key="9">
    <source>
        <dbReference type="EMBL" id="MQW34086.1"/>
    </source>
</evidence>
<dbReference type="Gene3D" id="3.40.980.20">
    <property type="entry name" value="Four-carbon acid sugar kinase, nucleotide binding domain"/>
    <property type="match status" value="1"/>
</dbReference>
<organism evidence="9 10">
    <name type="scientific">Rhizobium meliloti</name>
    <name type="common">Ensifer meliloti</name>
    <name type="synonym">Sinorhizobium meliloti</name>
    <dbReference type="NCBI Taxonomy" id="382"/>
    <lineage>
        <taxon>Bacteria</taxon>
        <taxon>Pseudomonadati</taxon>
        <taxon>Pseudomonadota</taxon>
        <taxon>Alphaproteobacteria</taxon>
        <taxon>Hyphomicrobiales</taxon>
        <taxon>Rhizobiaceae</taxon>
        <taxon>Sinorhizobium/Ensifer group</taxon>
        <taxon>Sinorhizobium</taxon>
    </lineage>
</organism>
<evidence type="ECO:0000256" key="2">
    <source>
        <dbReference type="ARBA" id="ARBA00022679"/>
    </source>
</evidence>
<dbReference type="InterPro" id="IPR031475">
    <property type="entry name" value="NBD_C"/>
</dbReference>
<dbReference type="RefSeq" id="WP_013850152.1">
    <property type="nucleotide sequence ID" value="NZ_CP021802.1"/>
</dbReference>